<keyword evidence="3" id="KW-1185">Reference proteome</keyword>
<evidence type="ECO:0000313" key="2">
    <source>
        <dbReference type="EMBL" id="QTU83745.1"/>
    </source>
</evidence>
<dbReference type="Proteomes" id="UP000671910">
    <property type="component" value="Chromosome"/>
</dbReference>
<evidence type="ECO:0000313" key="3">
    <source>
        <dbReference type="Proteomes" id="UP000636394"/>
    </source>
</evidence>
<dbReference type="AlphaFoldDB" id="A0A9E6MPI6"/>
<reference evidence="1 3" key="1">
    <citation type="submission" date="2019-11" db="EMBL/GenBank/DDBJ databases">
        <title>Eggerthellaceae novel genus isolated from the rectal contents of marmort.</title>
        <authorList>
            <person name="Zhang G."/>
        </authorList>
    </citation>
    <scope>NUCLEOTIDE SEQUENCE [LARGE SCALE GENOMIC DNA]</scope>
    <source>
        <strain evidence="3">zg-886</strain>
        <strain evidence="1">Zg-886</strain>
    </source>
</reference>
<organism evidence="2 4">
    <name type="scientific">Xiamenia xianingshaonis</name>
    <dbReference type="NCBI Taxonomy" id="2682776"/>
    <lineage>
        <taxon>Bacteria</taxon>
        <taxon>Bacillati</taxon>
        <taxon>Actinomycetota</taxon>
        <taxon>Coriobacteriia</taxon>
        <taxon>Eggerthellales</taxon>
        <taxon>Eggerthellaceae</taxon>
        <taxon>Xiamenia</taxon>
    </lineage>
</organism>
<dbReference type="RefSeq" id="WP_166340522.1">
    <property type="nucleotide sequence ID" value="NZ_CP072829.1"/>
</dbReference>
<dbReference type="EMBL" id="WPCR01000020">
    <property type="protein sequence ID" value="NHM15001.1"/>
    <property type="molecule type" value="Genomic_DNA"/>
</dbReference>
<accession>A0A9E6MPI6</accession>
<sequence length="86" mass="9519">MRLKVARSSKSTRLYAIKSTYDPKTKKTSSKIAAKLGTAEEAMEREGLDYDGAIAWARAEIARMTEKEAFDAAAVTIRLRPAKRGI</sequence>
<gene>
    <name evidence="1" type="ORF">GMI68_09600</name>
    <name evidence="2" type="ORF">J7S26_04950</name>
</gene>
<reference evidence="2" key="2">
    <citation type="submission" date="2021-04" db="EMBL/GenBank/DDBJ databases">
        <title>Novel species in family Eggerthellaceae.</title>
        <authorList>
            <person name="Zhang G."/>
        </authorList>
    </citation>
    <scope>NUCLEOTIDE SEQUENCE</scope>
    <source>
        <strain evidence="2">Zg-886</strain>
    </source>
</reference>
<dbReference type="Proteomes" id="UP000636394">
    <property type="component" value="Unassembled WGS sequence"/>
</dbReference>
<name>A0A9E6MPI6_9ACTN</name>
<protein>
    <submittedName>
        <fullName evidence="2">Uncharacterized protein</fullName>
    </submittedName>
</protein>
<dbReference type="KEGG" id="ebz:J7S26_04950"/>
<proteinExistence type="predicted"/>
<dbReference type="EMBL" id="CP072829">
    <property type="protein sequence ID" value="QTU83745.1"/>
    <property type="molecule type" value="Genomic_DNA"/>
</dbReference>
<evidence type="ECO:0000313" key="1">
    <source>
        <dbReference type="EMBL" id="NHM15001.1"/>
    </source>
</evidence>
<evidence type="ECO:0000313" key="4">
    <source>
        <dbReference type="Proteomes" id="UP000671910"/>
    </source>
</evidence>